<dbReference type="EMBL" id="JACRJB010000053">
    <property type="protein sequence ID" value="MBI5131503.1"/>
    <property type="molecule type" value="Genomic_DNA"/>
</dbReference>
<sequence length="492" mass="56407">MKLDAEDLANASPAEPEKHPLIAALLRGLVNGDWRDDELNRVLDTYARLSRKRRAKPGTGAYLDVRKAHGDHKTDKIVIVDKRILSTGEDAAGAPESNRIALVHYIAHRPVSEARLFLETEKAKIDPLSFKVNYALRLWVEAMHPAKGIPDRRRKLRSWKVRKNEADHLMEFFEGKTLRDIHLDTGREYYAARMAGKLAKGVGDPENLKDSPIKHELYALREVLDWFVHRKDLTRSPSSFDMPDFIDTETPFFTYEEMMHLLWACLGYDANADWTRTAKIPTETSRWLVRFFVLYFLTGTRYDAGSLLVWGFNDDVGCIDHANGVIWRNGRFAVRSQSKPKRRSDLIPYMMEVVRRWFKVDVELGAKHGYDPLYVIHDKNGRPPKNLRNLINDALKRSGADMSSHKAKHAGVTLLAYMGCPVAEIAEHFGNEVESLQKHYLHINWDKIERKIAKRIPLEGMKFNDLGINSPKPLDRKNAAILKADLRAKGRL</sequence>
<dbReference type="InterPro" id="IPR011010">
    <property type="entry name" value="DNA_brk_join_enz"/>
</dbReference>
<evidence type="ECO:0000256" key="1">
    <source>
        <dbReference type="ARBA" id="ARBA00023172"/>
    </source>
</evidence>
<organism evidence="2 3">
    <name type="scientific">Rhodopseudomonas palustris</name>
    <dbReference type="NCBI Taxonomy" id="1076"/>
    <lineage>
        <taxon>Bacteria</taxon>
        <taxon>Pseudomonadati</taxon>
        <taxon>Pseudomonadota</taxon>
        <taxon>Alphaproteobacteria</taxon>
        <taxon>Hyphomicrobiales</taxon>
        <taxon>Nitrobacteraceae</taxon>
        <taxon>Rhodopseudomonas</taxon>
    </lineage>
</organism>
<keyword evidence="1" id="KW-0233">DNA recombination</keyword>
<dbReference type="SUPFAM" id="SSF56349">
    <property type="entry name" value="DNA breaking-rejoining enzymes"/>
    <property type="match status" value="1"/>
</dbReference>
<dbReference type="GO" id="GO:0015074">
    <property type="term" value="P:DNA integration"/>
    <property type="evidence" value="ECO:0007669"/>
    <property type="project" value="InterPro"/>
</dbReference>
<gene>
    <name evidence="2" type="ORF">HZA66_18860</name>
</gene>
<dbReference type="GO" id="GO:0003677">
    <property type="term" value="F:DNA binding"/>
    <property type="evidence" value="ECO:0007669"/>
    <property type="project" value="InterPro"/>
</dbReference>
<dbReference type="AlphaFoldDB" id="A0A933RZU5"/>
<evidence type="ECO:0000313" key="2">
    <source>
        <dbReference type="EMBL" id="MBI5131503.1"/>
    </source>
</evidence>
<dbReference type="GO" id="GO:0006310">
    <property type="term" value="P:DNA recombination"/>
    <property type="evidence" value="ECO:0007669"/>
    <property type="project" value="UniProtKB-KW"/>
</dbReference>
<comment type="caution">
    <text evidence="2">The sequence shown here is derived from an EMBL/GenBank/DDBJ whole genome shotgun (WGS) entry which is preliminary data.</text>
</comment>
<evidence type="ECO:0008006" key="4">
    <source>
        <dbReference type="Google" id="ProtNLM"/>
    </source>
</evidence>
<reference evidence="2" key="1">
    <citation type="submission" date="2020-07" db="EMBL/GenBank/DDBJ databases">
        <title>Huge and variable diversity of episymbiotic CPR bacteria and DPANN archaea in groundwater ecosystems.</title>
        <authorList>
            <person name="He C.Y."/>
            <person name="Keren R."/>
            <person name="Whittaker M."/>
            <person name="Farag I.F."/>
            <person name="Doudna J."/>
            <person name="Cate J.H.D."/>
            <person name="Banfield J.F."/>
        </authorList>
    </citation>
    <scope>NUCLEOTIDE SEQUENCE</scope>
    <source>
        <strain evidence="2">NC_groundwater_1818_Pr3_B-0.1um_66_35</strain>
    </source>
</reference>
<evidence type="ECO:0000313" key="3">
    <source>
        <dbReference type="Proteomes" id="UP000782519"/>
    </source>
</evidence>
<dbReference type="InterPro" id="IPR013762">
    <property type="entry name" value="Integrase-like_cat_sf"/>
</dbReference>
<proteinExistence type="predicted"/>
<protein>
    <recommendedName>
        <fullName evidence="4">Tyr recombinase domain-containing protein</fullName>
    </recommendedName>
</protein>
<accession>A0A933RZU5</accession>
<dbReference type="Gene3D" id="1.10.443.10">
    <property type="entry name" value="Intergrase catalytic core"/>
    <property type="match status" value="1"/>
</dbReference>
<dbReference type="Proteomes" id="UP000782519">
    <property type="component" value="Unassembled WGS sequence"/>
</dbReference>
<name>A0A933RZU5_RHOPL</name>